<dbReference type="PANTHER" id="PTHR13767">
    <property type="entry name" value="TRNA-PSEUDOURIDINE SYNTHASE"/>
    <property type="match status" value="1"/>
</dbReference>
<protein>
    <recommendedName>
        <fullName evidence="5">tRNA pseudouridine synthase B</fullName>
        <ecNumber evidence="5">5.4.99.25</ecNumber>
    </recommendedName>
    <alternativeName>
        <fullName evidence="5">tRNA pseudouridine(55) synthase</fullName>
        <shortName evidence="5">Psi55 synthase</shortName>
    </alternativeName>
    <alternativeName>
        <fullName evidence="5">tRNA pseudouridylate synthase</fullName>
    </alternativeName>
    <alternativeName>
        <fullName evidence="5">tRNA-uridine isomerase</fullName>
    </alternativeName>
</protein>
<dbReference type="PANTHER" id="PTHR13767:SF2">
    <property type="entry name" value="PSEUDOURIDYLATE SYNTHASE TRUB1"/>
    <property type="match status" value="1"/>
</dbReference>
<dbReference type="NCBIfam" id="TIGR00431">
    <property type="entry name" value="TruB"/>
    <property type="match status" value="1"/>
</dbReference>
<comment type="similarity">
    <text evidence="2 5">Belongs to the pseudouridine synthase TruB family. Type 1 subfamily.</text>
</comment>
<evidence type="ECO:0000256" key="3">
    <source>
        <dbReference type="ARBA" id="ARBA00022694"/>
    </source>
</evidence>
<dbReference type="Proteomes" id="UP001163387">
    <property type="component" value="Chromosome"/>
</dbReference>
<dbReference type="InterPro" id="IPR002501">
    <property type="entry name" value="PsdUridine_synth_N"/>
</dbReference>
<evidence type="ECO:0000256" key="4">
    <source>
        <dbReference type="ARBA" id="ARBA00023235"/>
    </source>
</evidence>
<accession>A0ABM8BTB7</accession>
<dbReference type="EMBL" id="AP026933">
    <property type="protein sequence ID" value="BDT03103.1"/>
    <property type="molecule type" value="Genomic_DNA"/>
</dbReference>
<gene>
    <name evidence="5 7" type="primary">truB</name>
    <name evidence="7" type="ORF">SHM_07490</name>
</gene>
<name>A0ABM8BTB7_9MOLU</name>
<comment type="catalytic activity">
    <reaction evidence="1 5">
        <text>uridine(55) in tRNA = pseudouridine(55) in tRNA</text>
        <dbReference type="Rhea" id="RHEA:42532"/>
        <dbReference type="Rhea" id="RHEA-COMP:10101"/>
        <dbReference type="Rhea" id="RHEA-COMP:10102"/>
        <dbReference type="ChEBI" id="CHEBI:65314"/>
        <dbReference type="ChEBI" id="CHEBI:65315"/>
        <dbReference type="EC" id="5.4.99.25"/>
    </reaction>
</comment>
<organism evidence="7 8">
    <name type="scientific">Spiroplasma ixodetis</name>
    <dbReference type="NCBI Taxonomy" id="2141"/>
    <lineage>
        <taxon>Bacteria</taxon>
        <taxon>Bacillati</taxon>
        <taxon>Mycoplasmatota</taxon>
        <taxon>Mollicutes</taxon>
        <taxon>Entomoplasmatales</taxon>
        <taxon>Spiroplasmataceae</taxon>
        <taxon>Spiroplasma</taxon>
    </lineage>
</organism>
<evidence type="ECO:0000256" key="5">
    <source>
        <dbReference type="HAMAP-Rule" id="MF_01080"/>
    </source>
</evidence>
<keyword evidence="4 5" id="KW-0413">Isomerase</keyword>
<keyword evidence="8" id="KW-1185">Reference proteome</keyword>
<dbReference type="InterPro" id="IPR020103">
    <property type="entry name" value="PsdUridine_synth_cat_dom_sf"/>
</dbReference>
<feature type="domain" description="Pseudouridine synthase II N-terminal" evidence="6">
    <location>
        <begin position="28"/>
        <end position="177"/>
    </location>
</feature>
<dbReference type="Pfam" id="PF01509">
    <property type="entry name" value="TruB_N"/>
    <property type="match status" value="1"/>
</dbReference>
<dbReference type="SUPFAM" id="SSF55120">
    <property type="entry name" value="Pseudouridine synthase"/>
    <property type="match status" value="1"/>
</dbReference>
<evidence type="ECO:0000259" key="6">
    <source>
        <dbReference type="Pfam" id="PF01509"/>
    </source>
</evidence>
<dbReference type="InterPro" id="IPR014780">
    <property type="entry name" value="tRNA_psdUridine_synth_TruB"/>
</dbReference>
<evidence type="ECO:0000313" key="8">
    <source>
        <dbReference type="Proteomes" id="UP001163387"/>
    </source>
</evidence>
<evidence type="ECO:0000256" key="1">
    <source>
        <dbReference type="ARBA" id="ARBA00000385"/>
    </source>
</evidence>
<keyword evidence="3 5" id="KW-0819">tRNA processing</keyword>
<evidence type="ECO:0000313" key="7">
    <source>
        <dbReference type="EMBL" id="BDT03103.1"/>
    </source>
</evidence>
<dbReference type="EC" id="5.4.99.25" evidence="5"/>
<feature type="active site" description="Nucleophile" evidence="5">
    <location>
        <position position="43"/>
    </location>
</feature>
<comment type="function">
    <text evidence="5">Responsible for synthesis of pseudouridine from uracil-55 in the psi GC loop of transfer RNAs.</text>
</comment>
<sequence length="310" mass="35290">MKRMLKDYILLIDKPSFMTSQDCLVVIKKRLKLNKIGHTGTLDPLATGLMVVLVNEATKISDFILKSDKVYIAKMQLFLKTDTGDITGKIIESKPHLDLKESEIVKALEFYNNRQYEQIIPAYAAVKINGKKLYEYARENIPVELPKRKVYIKSLKLISFNNDLVTFEVVCSKGTYVRALVTDIARILHTSATLTYLRRIHQSGFDLSNALNLDVINEETVSKNHISIYDGVKNIMPAIVVDNSKSVIDCKPLVIDSTNEPYVLVVNSEHLPLAIYRNQKNNLYVSQRGFKCNEDIKIEKSKYSKSKIDV</sequence>
<dbReference type="CDD" id="cd02573">
    <property type="entry name" value="PseudoU_synth_EcTruB"/>
    <property type="match status" value="1"/>
</dbReference>
<dbReference type="HAMAP" id="MF_01080">
    <property type="entry name" value="TruB_bact"/>
    <property type="match status" value="1"/>
</dbReference>
<proteinExistence type="inferred from homology"/>
<dbReference type="Gene3D" id="3.30.2350.10">
    <property type="entry name" value="Pseudouridine synthase"/>
    <property type="match status" value="1"/>
</dbReference>
<reference evidence="7 8" key="1">
    <citation type="journal article" date="2022" name="Front. Microbiol.">
        <title>Male-killing mechanisms vary between Spiroplasma species.</title>
        <authorList>
            <person name="Arai H."/>
            <person name="Inoue M."/>
            <person name="Kageyama D."/>
        </authorList>
    </citation>
    <scope>NUCLEOTIDE SEQUENCE [LARGE SCALE GENOMIC DNA]</scope>
    <source>
        <strain evidence="8">sHm</strain>
    </source>
</reference>
<evidence type="ECO:0000256" key="2">
    <source>
        <dbReference type="ARBA" id="ARBA00005642"/>
    </source>
</evidence>